<keyword evidence="2" id="KW-1185">Reference proteome</keyword>
<reference evidence="1 2" key="1">
    <citation type="journal article" date="2019" name="Sci. Rep.">
        <title>Colletotrichum shisoi sp. nov., an anthracnose pathogen of Perilla frutescens in Japan: molecular phylogenetic, morphological and genomic evidence.</title>
        <authorList>
            <person name="Gan P."/>
            <person name="Tsushima A."/>
            <person name="Hiroyama R."/>
            <person name="Narusaka M."/>
            <person name="Takano Y."/>
            <person name="Narusaka Y."/>
            <person name="Kawaradani M."/>
            <person name="Damm U."/>
            <person name="Shirasu K."/>
        </authorList>
    </citation>
    <scope>NUCLEOTIDE SEQUENCE [LARGE SCALE GENOMIC DNA]</scope>
    <source>
        <strain evidence="1 2">PG-2018a</strain>
    </source>
</reference>
<sequence length="245" mass="27384">MDISCYAASPEGIDALSRHQIIEFFALHSPVTKDTCHKTAETIAGGRVTPTPVQGQASYTVAADVVPGIVVQFRQSALDIELINLARQTCGGFVPGCEQRGVLDHLYVYKMGLVSGVALSRFQHRLLAPQMRQQLLQTVQDLARFIFCLGMDKQATLTIHAAGRPRSVRSLRINPQHIHVDEGTGRITGIVDWADAKIAPFESVFITEKTQIKEIMCLIDRHTLQLYKYLHHERDHDSRDIRSES</sequence>
<protein>
    <recommendedName>
        <fullName evidence="3">Aminoglycoside phosphotransferase domain-containing protein</fullName>
    </recommendedName>
</protein>
<evidence type="ECO:0000313" key="2">
    <source>
        <dbReference type="Proteomes" id="UP000326340"/>
    </source>
</evidence>
<accession>A0A5Q4BPA7</accession>
<dbReference type="Proteomes" id="UP000326340">
    <property type="component" value="Unassembled WGS sequence"/>
</dbReference>
<dbReference type="OrthoDB" id="4799953at2759"/>
<gene>
    <name evidence="1" type="ORF">CSHISOI_06856</name>
</gene>
<evidence type="ECO:0000313" key="1">
    <source>
        <dbReference type="EMBL" id="TQN68611.1"/>
    </source>
</evidence>
<dbReference type="AlphaFoldDB" id="A0A5Q4BPA7"/>
<organism evidence="1 2">
    <name type="scientific">Colletotrichum shisoi</name>
    <dbReference type="NCBI Taxonomy" id="2078593"/>
    <lineage>
        <taxon>Eukaryota</taxon>
        <taxon>Fungi</taxon>
        <taxon>Dikarya</taxon>
        <taxon>Ascomycota</taxon>
        <taxon>Pezizomycotina</taxon>
        <taxon>Sordariomycetes</taxon>
        <taxon>Hypocreomycetidae</taxon>
        <taxon>Glomerellales</taxon>
        <taxon>Glomerellaceae</taxon>
        <taxon>Colletotrichum</taxon>
        <taxon>Colletotrichum destructivum species complex</taxon>
    </lineage>
</organism>
<comment type="caution">
    <text evidence="1">The sequence shown here is derived from an EMBL/GenBank/DDBJ whole genome shotgun (WGS) entry which is preliminary data.</text>
</comment>
<dbReference type="EMBL" id="PUHP01000666">
    <property type="protein sequence ID" value="TQN68611.1"/>
    <property type="molecule type" value="Genomic_DNA"/>
</dbReference>
<evidence type="ECO:0008006" key="3">
    <source>
        <dbReference type="Google" id="ProtNLM"/>
    </source>
</evidence>
<name>A0A5Q4BPA7_9PEZI</name>
<proteinExistence type="predicted"/>